<keyword evidence="3" id="KW-1185">Reference proteome</keyword>
<keyword evidence="1" id="KW-0472">Membrane</keyword>
<dbReference type="Proteomes" id="UP000326912">
    <property type="component" value="Unassembled WGS sequence"/>
</dbReference>
<organism evidence="2 3">
    <name type="scientific">Dictyobacter vulcani</name>
    <dbReference type="NCBI Taxonomy" id="2607529"/>
    <lineage>
        <taxon>Bacteria</taxon>
        <taxon>Bacillati</taxon>
        <taxon>Chloroflexota</taxon>
        <taxon>Ktedonobacteria</taxon>
        <taxon>Ktedonobacterales</taxon>
        <taxon>Dictyobacteraceae</taxon>
        <taxon>Dictyobacter</taxon>
    </lineage>
</organism>
<feature type="transmembrane region" description="Helical" evidence="1">
    <location>
        <begin position="7"/>
        <end position="29"/>
    </location>
</feature>
<evidence type="ECO:0000256" key="1">
    <source>
        <dbReference type="SAM" id="Phobius"/>
    </source>
</evidence>
<evidence type="ECO:0000313" key="3">
    <source>
        <dbReference type="Proteomes" id="UP000326912"/>
    </source>
</evidence>
<name>A0A5J4KRX0_9CHLR</name>
<keyword evidence="1" id="KW-0812">Transmembrane</keyword>
<sequence>MGTQFELFFVGFFIGATAWCIGIATLIQWGKRWVQPATFRWINLLCGLALGYFGLSVLWTTLQIWF</sequence>
<dbReference type="EMBL" id="BKZW01000005">
    <property type="protein sequence ID" value="GER92144.1"/>
    <property type="molecule type" value="Genomic_DNA"/>
</dbReference>
<dbReference type="AlphaFoldDB" id="A0A5J4KRX0"/>
<accession>A0A5J4KRX0</accession>
<feature type="transmembrane region" description="Helical" evidence="1">
    <location>
        <begin position="41"/>
        <end position="62"/>
    </location>
</feature>
<proteinExistence type="predicted"/>
<comment type="caution">
    <text evidence="2">The sequence shown here is derived from an EMBL/GenBank/DDBJ whole genome shotgun (WGS) entry which is preliminary data.</text>
</comment>
<evidence type="ECO:0000313" key="2">
    <source>
        <dbReference type="EMBL" id="GER92144.1"/>
    </source>
</evidence>
<gene>
    <name evidence="2" type="ORF">KDW_63060</name>
</gene>
<reference evidence="2 3" key="1">
    <citation type="submission" date="2019-10" db="EMBL/GenBank/DDBJ databases">
        <title>Dictyobacter vulcani sp. nov., within the class Ktedonobacteria, isolated from soil of volcanic Mt. Zao.</title>
        <authorList>
            <person name="Zheng Y."/>
            <person name="Wang C.M."/>
            <person name="Sakai Y."/>
            <person name="Abe K."/>
            <person name="Yokota A."/>
            <person name="Yabe S."/>
        </authorList>
    </citation>
    <scope>NUCLEOTIDE SEQUENCE [LARGE SCALE GENOMIC DNA]</scope>
    <source>
        <strain evidence="2 3">W12</strain>
    </source>
</reference>
<keyword evidence="1" id="KW-1133">Transmembrane helix</keyword>
<protein>
    <submittedName>
        <fullName evidence="2">Uncharacterized protein</fullName>
    </submittedName>
</protein>